<gene>
    <name evidence="2" type="ORF">YA0853_13300</name>
</gene>
<dbReference type="InterPro" id="IPR011972">
    <property type="entry name" value="CHP02285"/>
</dbReference>
<dbReference type="Proteomes" id="UP000645865">
    <property type="component" value="Unassembled WGS sequence"/>
</dbReference>
<accession>A0A8I1E3T0</accession>
<comment type="caution">
    <text evidence="2">The sequence shown here is derived from an EMBL/GenBank/DDBJ whole genome shotgun (WGS) entry which is preliminary data.</text>
</comment>
<dbReference type="AlphaFoldDB" id="A0A8I1E3T0"/>
<feature type="chain" id="PRO_5034225431" evidence="1">
    <location>
        <begin position="29"/>
        <end position="294"/>
    </location>
</feature>
<protein>
    <submittedName>
        <fullName evidence="2">TIGR02285 family protein</fullName>
    </submittedName>
</protein>
<evidence type="ECO:0000313" key="3">
    <source>
        <dbReference type="Proteomes" id="UP000645865"/>
    </source>
</evidence>
<dbReference type="NCBIfam" id="TIGR02285">
    <property type="entry name" value="TIGR02285 family protein"/>
    <property type="match status" value="1"/>
</dbReference>
<keyword evidence="1" id="KW-0732">Signal</keyword>
<name>A0A8I1E3T0_9PSED</name>
<dbReference type="RefSeq" id="WP_040269347.1">
    <property type="nucleotide sequence ID" value="NZ_BQHF01000018.1"/>
</dbReference>
<sequence length="294" mass="32989">MRHRCKQWLVQLCLATTVAGGWPASAHAQDTLIWLLRDLPPLTIFDGPGKGQGALDQLLPLLIERLPDYRHEVLHVNRARGTQMLREGTLICDPSLLWTAKRAAYVAFSKQAFVVASNGAAIRSSQGEQLARFISHGQLDLQAFLAAHEARVGAVAERSYGPNIDEALKQTDTQHLALHYGNDAMGSLLQMQRLGRLEAVLGYWPEIRYHAQQQGIAPDNLSFYPIKGAPPYQHTHIGCSNTAQGRQAITRINQAVRDIPQEQIQQAYAAWLDPLMRQDYLRDNPVFFQDWNEP</sequence>
<dbReference type="EMBL" id="JAEILH010000019">
    <property type="protein sequence ID" value="MBI6624646.1"/>
    <property type="molecule type" value="Genomic_DNA"/>
</dbReference>
<proteinExistence type="predicted"/>
<dbReference type="Gene3D" id="3.40.190.10">
    <property type="entry name" value="Periplasmic binding protein-like II"/>
    <property type="match status" value="2"/>
</dbReference>
<organism evidence="2 3">
    <name type="scientific">Pseudomonas rhodesiae</name>
    <dbReference type="NCBI Taxonomy" id="76760"/>
    <lineage>
        <taxon>Bacteria</taxon>
        <taxon>Pseudomonadati</taxon>
        <taxon>Pseudomonadota</taxon>
        <taxon>Gammaproteobacteria</taxon>
        <taxon>Pseudomonadales</taxon>
        <taxon>Pseudomonadaceae</taxon>
        <taxon>Pseudomonas</taxon>
    </lineage>
</organism>
<evidence type="ECO:0000313" key="2">
    <source>
        <dbReference type="EMBL" id="MBI6624646.1"/>
    </source>
</evidence>
<dbReference type="SUPFAM" id="SSF53850">
    <property type="entry name" value="Periplasmic binding protein-like II"/>
    <property type="match status" value="1"/>
</dbReference>
<reference evidence="2" key="1">
    <citation type="submission" date="2020-12" db="EMBL/GenBank/DDBJ databases">
        <title>Comparative genomic insights into the epidemiology and virulence of plant pathogenic Pseudomonads from Turkey.</title>
        <authorList>
            <person name="Dillon M."/>
            <person name="Ruiz-Bedoya T."/>
            <person name="Bendalovic-Torma C."/>
            <person name="Guttman K.M."/>
            <person name="Kwak H."/>
            <person name="Middleton M.A."/>
            <person name="Wang P.W."/>
            <person name="Horuz S."/>
            <person name="Aysan Y."/>
            <person name="Guttman D.S."/>
        </authorList>
    </citation>
    <scope>NUCLEOTIDE SEQUENCE</scope>
    <source>
        <strain evidence="2">S5_IA_3a</strain>
    </source>
</reference>
<feature type="signal peptide" evidence="1">
    <location>
        <begin position="1"/>
        <end position="28"/>
    </location>
</feature>
<evidence type="ECO:0000256" key="1">
    <source>
        <dbReference type="SAM" id="SignalP"/>
    </source>
</evidence>